<comment type="function">
    <text evidence="1">Small GTPase required for proper localization of RNA polymerase II (RNAPII). May act at an RNAP assembly step prior to nuclear import.</text>
</comment>
<comment type="function">
    <text evidence="7">Small GTPase required for proper nuclear import of RNA polymerase II and III (RNAPII and RNAPIII). May act at an RNAP assembly step prior to nuclear import.</text>
</comment>
<comment type="subunit">
    <text evidence="7">Binds to RNA polymerase II (RNAPII).</text>
</comment>
<evidence type="ECO:0000256" key="5">
    <source>
        <dbReference type="ARBA" id="ARBA00022801"/>
    </source>
</evidence>
<evidence type="ECO:0000256" key="8">
    <source>
        <dbReference type="SAM" id="MobiDB-lite"/>
    </source>
</evidence>
<dbReference type="Gene3D" id="3.40.50.300">
    <property type="entry name" value="P-loop containing nucleotide triphosphate hydrolases"/>
    <property type="match status" value="1"/>
</dbReference>
<keyword evidence="5 7" id="KW-0378">Hydrolase</keyword>
<sequence length="276" mass="30938">MGPAGSGKSTYCNAIQEHCDNSKRSVHVVNLDPAAEEFAYRVSFDIKDLISVDDVMEELGYGPNGALVYCMEYLLENMDWLRDELDEYGDDEYIIFDCPGQVELYSHIPVMRDVVDRLKMWDYNVCGVFLVDSLVVGDPMKLLSGTLISLSAMVQLELPHVNVLTKCDLVDKEILDNFFEEISVRQAVHNSQAVGGGTLLRRNQKLARLTDAICSVVDDFTMVSFVPLDLRDEDSIGLVLAHADHVIQYGEDLEPKEPKDDFDNDYDPDNNVGQGT</sequence>
<reference evidence="9" key="1">
    <citation type="submission" date="2021-01" db="EMBL/GenBank/DDBJ databases">
        <authorList>
            <person name="Corre E."/>
            <person name="Pelletier E."/>
            <person name="Niang G."/>
            <person name="Scheremetjew M."/>
            <person name="Finn R."/>
            <person name="Kale V."/>
            <person name="Holt S."/>
            <person name="Cochrane G."/>
            <person name="Meng A."/>
            <person name="Brown T."/>
            <person name="Cohen L."/>
        </authorList>
    </citation>
    <scope>NUCLEOTIDE SEQUENCE</scope>
    <source>
        <strain evidence="9">CCMP1661</strain>
    </source>
</reference>
<dbReference type="SUPFAM" id="SSF52540">
    <property type="entry name" value="P-loop containing nucleoside triphosphate hydrolases"/>
    <property type="match status" value="1"/>
</dbReference>
<proteinExistence type="inferred from homology"/>
<dbReference type="InterPro" id="IPR004130">
    <property type="entry name" value="Gpn"/>
</dbReference>
<accession>A0A7S2XYS1</accession>
<dbReference type="InterPro" id="IPR027417">
    <property type="entry name" value="P-loop_NTPase"/>
</dbReference>
<dbReference type="PANTHER" id="PTHR21231:SF7">
    <property type="entry name" value="GPN-LOOP GTPASE 3"/>
    <property type="match status" value="1"/>
</dbReference>
<dbReference type="InterPro" id="IPR030228">
    <property type="entry name" value="Gpn3"/>
</dbReference>
<dbReference type="GO" id="GO:0003924">
    <property type="term" value="F:GTPase activity"/>
    <property type="evidence" value="ECO:0007669"/>
    <property type="project" value="TreeGrafter"/>
</dbReference>
<dbReference type="AlphaFoldDB" id="A0A7S2XYS1"/>
<evidence type="ECO:0000256" key="7">
    <source>
        <dbReference type="RuleBase" id="RU365059"/>
    </source>
</evidence>
<feature type="region of interest" description="Disordered" evidence="8">
    <location>
        <begin position="252"/>
        <end position="276"/>
    </location>
</feature>
<protein>
    <recommendedName>
        <fullName evidence="3 7">GPN-loop GTPase 3</fullName>
    </recommendedName>
</protein>
<dbReference type="GO" id="GO:0005525">
    <property type="term" value="F:GTP binding"/>
    <property type="evidence" value="ECO:0007669"/>
    <property type="project" value="UniProtKB-KW"/>
</dbReference>
<dbReference type="PANTHER" id="PTHR21231">
    <property type="entry name" value="XPA-BINDING PROTEIN 1-RELATED"/>
    <property type="match status" value="1"/>
</dbReference>
<gene>
    <name evidence="9" type="ORF">FJAP1339_LOCUS6979</name>
</gene>
<name>A0A7S2XYS1_9STRA</name>
<dbReference type="Pfam" id="PF03029">
    <property type="entry name" value="ATP_bind_1"/>
    <property type="match status" value="1"/>
</dbReference>
<comment type="similarity">
    <text evidence="2 7">Belongs to the GPN-loop GTPase family.</text>
</comment>
<keyword evidence="4 7" id="KW-0547">Nucleotide-binding</keyword>
<dbReference type="CDD" id="cd17872">
    <property type="entry name" value="GPN3"/>
    <property type="match status" value="1"/>
</dbReference>
<keyword evidence="6 7" id="KW-0342">GTP-binding</keyword>
<evidence type="ECO:0000256" key="6">
    <source>
        <dbReference type="ARBA" id="ARBA00023134"/>
    </source>
</evidence>
<evidence type="ECO:0000256" key="4">
    <source>
        <dbReference type="ARBA" id="ARBA00022741"/>
    </source>
</evidence>
<evidence type="ECO:0000313" key="9">
    <source>
        <dbReference type="EMBL" id="CAD9865394.1"/>
    </source>
</evidence>
<evidence type="ECO:0000256" key="1">
    <source>
        <dbReference type="ARBA" id="ARBA00002411"/>
    </source>
</evidence>
<dbReference type="FunFam" id="3.40.50.300:FF:000616">
    <property type="entry name" value="GPN-loop GTPase 3"/>
    <property type="match status" value="1"/>
</dbReference>
<organism evidence="9">
    <name type="scientific">Fibrocapsa japonica</name>
    <dbReference type="NCBI Taxonomy" id="94617"/>
    <lineage>
        <taxon>Eukaryota</taxon>
        <taxon>Sar</taxon>
        <taxon>Stramenopiles</taxon>
        <taxon>Ochrophyta</taxon>
        <taxon>Raphidophyceae</taxon>
        <taxon>Chattonellales</taxon>
        <taxon>Chattonellaceae</taxon>
        <taxon>Fibrocapsa</taxon>
    </lineage>
</organism>
<dbReference type="EMBL" id="HBHR01014120">
    <property type="protein sequence ID" value="CAD9865394.1"/>
    <property type="molecule type" value="Transcribed_RNA"/>
</dbReference>
<evidence type="ECO:0000256" key="3">
    <source>
        <dbReference type="ARBA" id="ARBA00014587"/>
    </source>
</evidence>
<evidence type="ECO:0000256" key="2">
    <source>
        <dbReference type="ARBA" id="ARBA00005290"/>
    </source>
</evidence>